<accession>A0ABQ1P7S1</accession>
<evidence type="ECO:0000256" key="1">
    <source>
        <dbReference type="SAM" id="Phobius"/>
    </source>
</evidence>
<proteinExistence type="predicted"/>
<organism evidence="2 3">
    <name type="scientific">Enterococcus wangshanyuanii</name>
    <dbReference type="NCBI Taxonomy" id="2005703"/>
    <lineage>
        <taxon>Bacteria</taxon>
        <taxon>Bacillati</taxon>
        <taxon>Bacillota</taxon>
        <taxon>Bacilli</taxon>
        <taxon>Lactobacillales</taxon>
        <taxon>Enterococcaceae</taxon>
        <taxon>Enterococcus</taxon>
    </lineage>
</organism>
<sequence length="139" mass="16121">MEDGEWMNKPVEISNQEWSDLTKKVDAVETQAEYNKNRLNRHSDRLDSLEDQQIALPLAIQQAVENGMAPVLEKLLMHDEKFVSLELLKEREQKEALQRKIDEDKDRRKWFIRTVIASVIGSIGGVAGVIRFFIMINNK</sequence>
<feature type="transmembrane region" description="Helical" evidence="1">
    <location>
        <begin position="110"/>
        <end position="134"/>
    </location>
</feature>
<name>A0ABQ1P7S1_9ENTE</name>
<gene>
    <name evidence="2" type="ORF">GCM10011573_23010</name>
</gene>
<evidence type="ECO:0000313" key="2">
    <source>
        <dbReference type="EMBL" id="GGC92807.1"/>
    </source>
</evidence>
<dbReference type="Proteomes" id="UP000630615">
    <property type="component" value="Unassembled WGS sequence"/>
</dbReference>
<protein>
    <submittedName>
        <fullName evidence="2">Uncharacterized protein</fullName>
    </submittedName>
</protein>
<evidence type="ECO:0000313" key="3">
    <source>
        <dbReference type="Proteomes" id="UP000630615"/>
    </source>
</evidence>
<dbReference type="RefSeq" id="WP_157894266.1">
    <property type="nucleotide sequence ID" value="NZ_BMKI01000005.1"/>
</dbReference>
<comment type="caution">
    <text evidence="2">The sequence shown here is derived from an EMBL/GenBank/DDBJ whole genome shotgun (WGS) entry which is preliminary data.</text>
</comment>
<reference evidence="3" key="1">
    <citation type="journal article" date="2019" name="Int. J. Syst. Evol. Microbiol.">
        <title>The Global Catalogue of Microorganisms (GCM) 10K type strain sequencing project: providing services to taxonomists for standard genome sequencing and annotation.</title>
        <authorList>
            <consortium name="The Broad Institute Genomics Platform"/>
            <consortium name="The Broad Institute Genome Sequencing Center for Infectious Disease"/>
            <person name="Wu L."/>
            <person name="Ma J."/>
        </authorList>
    </citation>
    <scope>NUCLEOTIDE SEQUENCE [LARGE SCALE GENOMIC DNA]</scope>
    <source>
        <strain evidence="3">CGMCC 1.15942</strain>
    </source>
</reference>
<keyword evidence="1" id="KW-0812">Transmembrane</keyword>
<keyword evidence="1" id="KW-0472">Membrane</keyword>
<keyword evidence="3" id="KW-1185">Reference proteome</keyword>
<dbReference type="EMBL" id="BMKI01000005">
    <property type="protein sequence ID" value="GGC92807.1"/>
    <property type="molecule type" value="Genomic_DNA"/>
</dbReference>
<keyword evidence="1" id="KW-1133">Transmembrane helix</keyword>